<sequence>MEGGIEGEGMTRPATTARTSTDGGRRAGSHRTATTAAERENALASWHPLLMDGHICVRR</sequence>
<feature type="compositionally biased region" description="Polar residues" evidence="1">
    <location>
        <begin position="13"/>
        <end position="22"/>
    </location>
</feature>
<feature type="region of interest" description="Disordered" evidence="1">
    <location>
        <begin position="1"/>
        <end position="38"/>
    </location>
</feature>
<dbReference type="Proteomes" id="UP000008021">
    <property type="component" value="Chromosome 9"/>
</dbReference>
<dbReference type="Gramene" id="OMERI09G06720.1">
    <property type="protein sequence ID" value="OMERI09G06720.1"/>
    <property type="gene ID" value="OMERI09G06720"/>
</dbReference>
<dbReference type="EnsemblPlants" id="OMERI09G06720.1">
    <property type="protein sequence ID" value="OMERI09G06720.1"/>
    <property type="gene ID" value="OMERI09G06720"/>
</dbReference>
<evidence type="ECO:0000313" key="3">
    <source>
        <dbReference type="Proteomes" id="UP000008021"/>
    </source>
</evidence>
<dbReference type="AlphaFoldDB" id="A0A0E0ERQ5"/>
<protein>
    <submittedName>
        <fullName evidence="2">Uncharacterized protein</fullName>
    </submittedName>
</protein>
<reference evidence="2" key="1">
    <citation type="submission" date="2015-04" db="UniProtKB">
        <authorList>
            <consortium name="EnsemblPlants"/>
        </authorList>
    </citation>
    <scope>IDENTIFICATION</scope>
</reference>
<dbReference type="HOGENOM" id="CLU_2964870_0_0_1"/>
<evidence type="ECO:0000256" key="1">
    <source>
        <dbReference type="SAM" id="MobiDB-lite"/>
    </source>
</evidence>
<organism evidence="2">
    <name type="scientific">Oryza meridionalis</name>
    <dbReference type="NCBI Taxonomy" id="40149"/>
    <lineage>
        <taxon>Eukaryota</taxon>
        <taxon>Viridiplantae</taxon>
        <taxon>Streptophyta</taxon>
        <taxon>Embryophyta</taxon>
        <taxon>Tracheophyta</taxon>
        <taxon>Spermatophyta</taxon>
        <taxon>Magnoliopsida</taxon>
        <taxon>Liliopsida</taxon>
        <taxon>Poales</taxon>
        <taxon>Poaceae</taxon>
        <taxon>BOP clade</taxon>
        <taxon>Oryzoideae</taxon>
        <taxon>Oryzeae</taxon>
        <taxon>Oryzinae</taxon>
        <taxon>Oryza</taxon>
    </lineage>
</organism>
<accession>A0A0E0ERQ5</accession>
<evidence type="ECO:0000313" key="2">
    <source>
        <dbReference type="EnsemblPlants" id="OMERI09G06720.1"/>
    </source>
</evidence>
<keyword evidence="3" id="KW-1185">Reference proteome</keyword>
<name>A0A0E0ERQ5_9ORYZ</name>
<proteinExistence type="predicted"/>
<reference evidence="2" key="2">
    <citation type="submission" date="2018-05" db="EMBL/GenBank/DDBJ databases">
        <title>OmerRS3 (Oryza meridionalis Reference Sequence Version 3).</title>
        <authorList>
            <person name="Zhang J."/>
            <person name="Kudrna D."/>
            <person name="Lee S."/>
            <person name="Talag J."/>
            <person name="Welchert J."/>
            <person name="Wing R.A."/>
        </authorList>
    </citation>
    <scope>NUCLEOTIDE SEQUENCE [LARGE SCALE GENOMIC DNA]</scope>
    <source>
        <strain evidence="2">cv. OR44</strain>
    </source>
</reference>